<dbReference type="SUPFAM" id="SSF81648">
    <property type="entry name" value="a domain/subunit of cytochrome bc1 complex (Ubiquinol-cytochrome c reductase)"/>
    <property type="match status" value="1"/>
</dbReference>
<dbReference type="InterPro" id="IPR027387">
    <property type="entry name" value="Cytb/b6-like_sf"/>
</dbReference>
<sequence length="379" mass="42826">MTNIRKSHPLLKIINSSFIDLPTPSSISSWWNFGSLLGICLAIQILTGLFLAMHYTSDTMTAFSSVTHICRDVNYGWVLRYLHANGASMFFICLYLHIGRGLYYGSYMYKETWNIGVILLFAVMATAFMGYVLPWGQMSFWGATVITNLLSAIPYIGTSLVEWIWGGFSVDKATLTRFFAFHFLLPFIITALVMIHLLFLHETGSNNPTGIPSDMDMVPFHPYHTIKDTLGLLIMTTILLALVLFTPDLLGDPDNYMPANPLNTPPHIKPEWYFLFAYAILRSIPNKLGGVLALVMSILVLLIVPFLHTSNQRSMTFRPISQCLFWLLVANLLTLTWIGGQPVEHPYIIIGQVASVLYFLIIIVLMPLTSLLENYLLKW</sequence>
<feature type="binding site" description="axial binding residue" evidence="19">
    <location>
        <position position="196"/>
    </location>
    <ligand>
        <name>heme b</name>
        <dbReference type="ChEBI" id="CHEBI:60344"/>
        <label>b566</label>
    </ligand>
    <ligandPart>
        <name>Fe</name>
        <dbReference type="ChEBI" id="CHEBI:18248"/>
    </ligandPart>
</feature>
<feature type="transmembrane region" description="Helical" evidence="20">
    <location>
        <begin position="113"/>
        <end position="133"/>
    </location>
</feature>
<evidence type="ECO:0000256" key="15">
    <source>
        <dbReference type="ARBA" id="ARBA00023128"/>
    </source>
</evidence>
<keyword evidence="8 20" id="KW-0812">Transmembrane</keyword>
<accession>L0L7K4</accession>
<feature type="transmembrane region" description="Helical" evidence="20">
    <location>
        <begin position="346"/>
        <end position="368"/>
    </location>
</feature>
<evidence type="ECO:0000256" key="16">
    <source>
        <dbReference type="ARBA" id="ARBA00023136"/>
    </source>
</evidence>
<evidence type="ECO:0000256" key="17">
    <source>
        <dbReference type="ARBA" id="ARBA00061233"/>
    </source>
</evidence>
<dbReference type="PROSITE" id="PS51002">
    <property type="entry name" value="CYTB_NTER"/>
    <property type="match status" value="1"/>
</dbReference>
<keyword evidence="5 20" id="KW-0813">Transport</keyword>
<name>L0L7K4_9CHIR</name>
<evidence type="ECO:0000313" key="23">
    <source>
        <dbReference type="EMBL" id="AGB57240.1"/>
    </source>
</evidence>
<feature type="binding site" evidence="18">
    <location>
        <position position="201"/>
    </location>
    <ligand>
        <name>a ubiquinone</name>
        <dbReference type="ChEBI" id="CHEBI:16389"/>
    </ligand>
</feature>
<evidence type="ECO:0000256" key="19">
    <source>
        <dbReference type="PIRSR" id="PIRSR038885-2"/>
    </source>
</evidence>
<dbReference type="SUPFAM" id="SSF81342">
    <property type="entry name" value="Transmembrane di-heme cytochromes"/>
    <property type="match status" value="1"/>
</dbReference>
<dbReference type="GO" id="GO:0008121">
    <property type="term" value="F:quinol-cytochrome-c reductase activity"/>
    <property type="evidence" value="ECO:0007669"/>
    <property type="project" value="InterPro"/>
</dbReference>
<keyword evidence="14" id="KW-0830">Ubiquinone</keyword>
<keyword evidence="10" id="KW-0999">Mitochondrion inner membrane</keyword>
<comment type="subunit">
    <text evidence="3">The cytochrome bc1 complex contains 11 subunits: 3 respiratory subunits (MT-CYB, CYC1 and UQCRFS1), 2 core proteins (UQCRC1 and UQCRC2) and 6 low-molecular weight proteins (UQCRH/QCR6, UQCRB/QCR7, UQCRQ/QCR8, UQCR10/QCR9, UQCR11/QCR10 and a cleavage product of UQCRFS1). This cytochrome bc1 complex then forms a dimer.</text>
</comment>
<feature type="transmembrane region" description="Helical" evidence="20">
    <location>
        <begin position="319"/>
        <end position="340"/>
    </location>
</feature>
<dbReference type="Pfam" id="PF00033">
    <property type="entry name" value="Cytochrome_B"/>
    <property type="match status" value="1"/>
</dbReference>
<dbReference type="InterPro" id="IPR030689">
    <property type="entry name" value="Cytochrome_b"/>
</dbReference>
<comment type="cofactor">
    <cofactor evidence="19">
        <name>heme</name>
        <dbReference type="ChEBI" id="CHEBI:30413"/>
    </cofactor>
    <text evidence="19">Binds 2 heme groups non-covalently.</text>
</comment>
<evidence type="ECO:0000256" key="14">
    <source>
        <dbReference type="ARBA" id="ARBA00023075"/>
    </source>
</evidence>
<dbReference type="AlphaFoldDB" id="L0L7K4"/>
<dbReference type="PROSITE" id="PS51003">
    <property type="entry name" value="CYTB_CTER"/>
    <property type="match status" value="1"/>
</dbReference>
<geneLocation type="mitochondrion" evidence="23"/>
<feature type="binding site" description="axial binding residue" evidence="19">
    <location>
        <position position="182"/>
    </location>
    <ligand>
        <name>heme b</name>
        <dbReference type="ChEBI" id="CHEBI:60344"/>
        <label>b562</label>
    </ligand>
    <ligandPart>
        <name>Fe</name>
        <dbReference type="ChEBI" id="CHEBI:18248"/>
    </ligandPart>
</feature>
<evidence type="ECO:0000256" key="9">
    <source>
        <dbReference type="ARBA" id="ARBA00022723"/>
    </source>
</evidence>
<keyword evidence="13 19" id="KW-0408">Iron</keyword>
<gene>
    <name evidence="23" type="primary">cytb</name>
</gene>
<evidence type="ECO:0000256" key="1">
    <source>
        <dbReference type="ARBA" id="ARBA00002566"/>
    </source>
</evidence>
<feature type="transmembrane region" description="Helical" evidence="20">
    <location>
        <begin position="288"/>
        <end position="307"/>
    </location>
</feature>
<dbReference type="GO" id="GO:0045275">
    <property type="term" value="C:respiratory chain complex III"/>
    <property type="evidence" value="ECO:0007669"/>
    <property type="project" value="InterPro"/>
</dbReference>
<comment type="cofactor">
    <cofactor evidence="20">
        <name>heme b</name>
        <dbReference type="ChEBI" id="CHEBI:60344"/>
    </cofactor>
    <text evidence="20">Binds 2 heme groups non-covalently.</text>
</comment>
<feature type="transmembrane region" description="Helical" evidence="20">
    <location>
        <begin position="230"/>
        <end position="250"/>
    </location>
</feature>
<dbReference type="InterPro" id="IPR048260">
    <property type="entry name" value="Cytochrome_b_C_euk/bac"/>
</dbReference>
<keyword evidence="16 20" id="KW-0472">Membrane</keyword>
<evidence type="ECO:0000256" key="7">
    <source>
        <dbReference type="ARBA" id="ARBA00022660"/>
    </source>
</evidence>
<feature type="binding site" description="axial binding residue" evidence="19">
    <location>
        <position position="83"/>
    </location>
    <ligand>
        <name>heme b</name>
        <dbReference type="ChEBI" id="CHEBI:60344"/>
        <label>b562</label>
    </ligand>
    <ligandPart>
        <name>Fe</name>
        <dbReference type="ChEBI" id="CHEBI:18248"/>
    </ligandPart>
</feature>
<dbReference type="PANTHER" id="PTHR19271:SF16">
    <property type="entry name" value="CYTOCHROME B"/>
    <property type="match status" value="1"/>
</dbReference>
<dbReference type="EMBL" id="JX281741">
    <property type="protein sequence ID" value="AGB57240.1"/>
    <property type="molecule type" value="Genomic_DNA"/>
</dbReference>
<evidence type="ECO:0000256" key="13">
    <source>
        <dbReference type="ARBA" id="ARBA00023004"/>
    </source>
</evidence>
<protein>
    <recommendedName>
        <fullName evidence="4 20">Cytochrome b</fullName>
    </recommendedName>
</protein>
<evidence type="ECO:0000259" key="22">
    <source>
        <dbReference type="PROSITE" id="PS51003"/>
    </source>
</evidence>
<dbReference type="InterPro" id="IPR005797">
    <property type="entry name" value="Cyt_b/b6_N"/>
</dbReference>
<comment type="similarity">
    <text evidence="17 20">Belongs to the cytochrome b family.</text>
</comment>
<feature type="transmembrane region" description="Helical" evidence="20">
    <location>
        <begin position="145"/>
        <end position="166"/>
    </location>
</feature>
<keyword evidence="11 20" id="KW-0249">Electron transport</keyword>
<feature type="binding site" description="axial binding residue" evidence="19">
    <location>
        <position position="97"/>
    </location>
    <ligand>
        <name>heme b</name>
        <dbReference type="ChEBI" id="CHEBI:60344"/>
        <label>b566</label>
    </ligand>
    <ligandPart>
        <name>Fe</name>
        <dbReference type="ChEBI" id="CHEBI:18248"/>
    </ligandPart>
</feature>
<proteinExistence type="inferred from homology"/>
<dbReference type="FunFam" id="1.20.810.10:FF:000002">
    <property type="entry name" value="Cytochrome b"/>
    <property type="match status" value="1"/>
</dbReference>
<dbReference type="PANTHER" id="PTHR19271">
    <property type="entry name" value="CYTOCHROME B"/>
    <property type="match status" value="1"/>
</dbReference>
<keyword evidence="9 19" id="KW-0479">Metal-binding</keyword>
<evidence type="ECO:0000256" key="20">
    <source>
        <dbReference type="RuleBase" id="RU362117"/>
    </source>
</evidence>
<dbReference type="CDD" id="cd00290">
    <property type="entry name" value="cytochrome_b_C"/>
    <property type="match status" value="1"/>
</dbReference>
<feature type="domain" description="Cytochrome b/b6 N-terminal region profile" evidence="21">
    <location>
        <begin position="1"/>
        <end position="209"/>
    </location>
</feature>
<comment type="subcellular location">
    <subcellularLocation>
        <location evidence="2">Mitochondrion inner membrane</location>
        <topology evidence="2">Multi-pass membrane protein</topology>
    </subcellularLocation>
</comment>
<dbReference type="InterPro" id="IPR036150">
    <property type="entry name" value="Cyt_b/b6_C_sf"/>
</dbReference>
<dbReference type="CDD" id="cd00284">
    <property type="entry name" value="Cytochrome_b_N"/>
    <property type="match status" value="1"/>
</dbReference>
<dbReference type="InterPro" id="IPR048259">
    <property type="entry name" value="Cytochrome_b_N_euk/bac"/>
</dbReference>
<comment type="function">
    <text evidence="1 20">Component of the ubiquinol-cytochrome c reductase complex (complex III or cytochrome b-c1 complex) that is part of the mitochondrial respiratory chain. The b-c1 complex mediates electron transfer from ubiquinol to cytochrome c. Contributes to the generation of a proton gradient across the mitochondrial membrane that is then used for ATP synthesis.</text>
</comment>
<dbReference type="GO" id="GO:0005743">
    <property type="term" value="C:mitochondrial inner membrane"/>
    <property type="evidence" value="ECO:0007669"/>
    <property type="project" value="UniProtKB-SubCell"/>
</dbReference>
<keyword evidence="7 20" id="KW-0679">Respiratory chain</keyword>
<organism evidence="23">
    <name type="scientific">Scotophilus viridis nigritellus</name>
    <dbReference type="NCBI Taxonomy" id="565069"/>
    <lineage>
        <taxon>Eukaryota</taxon>
        <taxon>Metazoa</taxon>
        <taxon>Chordata</taxon>
        <taxon>Craniata</taxon>
        <taxon>Vertebrata</taxon>
        <taxon>Euteleostomi</taxon>
        <taxon>Mammalia</taxon>
        <taxon>Eutheria</taxon>
        <taxon>Laurasiatheria</taxon>
        <taxon>Chiroptera</taxon>
        <taxon>Yangochiroptera</taxon>
        <taxon>Vespertilionidae</taxon>
        <taxon>Scotophilus</taxon>
    </lineage>
</organism>
<reference evidence="23" key="1">
    <citation type="journal article" date="2013" name="Zool. Scr.">
        <title>Conflicting mitochondrial and nuclear paraphyly in small-sized West African= house bats (Vespertilionidae).</title>
        <authorList>
            <person name="Vallo P."/>
            <person name="Benda P."/>
            <person name="Cerveny J."/>
            <person name="Koubek P."/>
        </authorList>
    </citation>
    <scope>NUCLEOTIDE SEQUENCE</scope>
    <source>
        <strain evidence="23">Sen5</strain>
    </source>
</reference>
<evidence type="ECO:0000256" key="2">
    <source>
        <dbReference type="ARBA" id="ARBA00004448"/>
    </source>
</evidence>
<dbReference type="PIRSF" id="PIRSF038885">
    <property type="entry name" value="COB"/>
    <property type="match status" value="1"/>
</dbReference>
<evidence type="ECO:0000256" key="12">
    <source>
        <dbReference type="ARBA" id="ARBA00022989"/>
    </source>
</evidence>
<dbReference type="InterPro" id="IPR016174">
    <property type="entry name" value="Di-haem_cyt_TM"/>
</dbReference>
<feature type="transmembrane region" description="Helical" evidence="20">
    <location>
        <begin position="178"/>
        <end position="200"/>
    </location>
</feature>
<evidence type="ECO:0000256" key="10">
    <source>
        <dbReference type="ARBA" id="ARBA00022792"/>
    </source>
</evidence>
<keyword evidence="6 19" id="KW-0349">Heme</keyword>
<evidence type="ECO:0000256" key="18">
    <source>
        <dbReference type="PIRSR" id="PIRSR038885-1"/>
    </source>
</evidence>
<evidence type="ECO:0000256" key="3">
    <source>
        <dbReference type="ARBA" id="ARBA00011088"/>
    </source>
</evidence>
<feature type="domain" description="Cytochrome b/b6 C-terminal region profile" evidence="22">
    <location>
        <begin position="210"/>
        <end position="379"/>
    </location>
</feature>
<feature type="transmembrane region" description="Helical" evidence="20">
    <location>
        <begin position="77"/>
        <end position="98"/>
    </location>
</feature>
<evidence type="ECO:0000256" key="11">
    <source>
        <dbReference type="ARBA" id="ARBA00022982"/>
    </source>
</evidence>
<keyword evidence="15 20" id="KW-0496">Mitochondrion</keyword>
<evidence type="ECO:0000256" key="5">
    <source>
        <dbReference type="ARBA" id="ARBA00022448"/>
    </source>
</evidence>
<feature type="transmembrane region" description="Helical" evidence="20">
    <location>
        <begin position="30"/>
        <end position="56"/>
    </location>
</feature>
<dbReference type="GO" id="GO:0006122">
    <property type="term" value="P:mitochondrial electron transport, ubiquinol to cytochrome c"/>
    <property type="evidence" value="ECO:0007669"/>
    <property type="project" value="UniProtKB-ARBA"/>
</dbReference>
<dbReference type="InterPro" id="IPR005798">
    <property type="entry name" value="Cyt_b/b6_C"/>
</dbReference>
<evidence type="ECO:0000256" key="6">
    <source>
        <dbReference type="ARBA" id="ARBA00022617"/>
    </source>
</evidence>
<keyword evidence="12 20" id="KW-1133">Transmembrane helix</keyword>
<dbReference type="GO" id="GO:0046872">
    <property type="term" value="F:metal ion binding"/>
    <property type="evidence" value="ECO:0007669"/>
    <property type="project" value="UniProtKB-UniRule"/>
</dbReference>
<dbReference type="Gene3D" id="1.20.810.10">
    <property type="entry name" value="Cytochrome Bc1 Complex, Chain C"/>
    <property type="match status" value="1"/>
</dbReference>
<evidence type="ECO:0000256" key="4">
    <source>
        <dbReference type="ARBA" id="ARBA00013531"/>
    </source>
</evidence>
<evidence type="ECO:0000256" key="8">
    <source>
        <dbReference type="ARBA" id="ARBA00022692"/>
    </source>
</evidence>
<dbReference type="Pfam" id="PF00032">
    <property type="entry name" value="Cytochrom_B_C"/>
    <property type="match status" value="1"/>
</dbReference>
<dbReference type="GO" id="GO:0016491">
    <property type="term" value="F:oxidoreductase activity"/>
    <property type="evidence" value="ECO:0007669"/>
    <property type="project" value="UniProtKB-UniRule"/>
</dbReference>
<evidence type="ECO:0000259" key="21">
    <source>
        <dbReference type="PROSITE" id="PS51002"/>
    </source>
</evidence>